<evidence type="ECO:0000313" key="3">
    <source>
        <dbReference type="EMBL" id="MCK9688033.1"/>
    </source>
</evidence>
<keyword evidence="2" id="KW-0812">Transmembrane</keyword>
<evidence type="ECO:0000256" key="2">
    <source>
        <dbReference type="SAM" id="Phobius"/>
    </source>
</evidence>
<sequence>MTIIDVQTGGAYRSTILFAIPVALVSWNDWRLGFLFAALSVLCAKFGDAMPEPGSEGPLWLDGMLAFMKLSIDAIVVHAWGRRHRKRAAQSTDPRDLTSDSRD</sequence>
<evidence type="ECO:0000313" key="4">
    <source>
        <dbReference type="Proteomes" id="UP001139353"/>
    </source>
</evidence>
<keyword evidence="2" id="KW-1133">Transmembrane helix</keyword>
<proteinExistence type="predicted"/>
<organism evidence="3 4">
    <name type="scientific">Scleromatobacter humisilvae</name>
    <dbReference type="NCBI Taxonomy" id="2897159"/>
    <lineage>
        <taxon>Bacteria</taxon>
        <taxon>Pseudomonadati</taxon>
        <taxon>Pseudomonadota</taxon>
        <taxon>Betaproteobacteria</taxon>
        <taxon>Burkholderiales</taxon>
        <taxon>Sphaerotilaceae</taxon>
        <taxon>Scleromatobacter</taxon>
    </lineage>
</organism>
<name>A0A9X1YNJ2_9BURK</name>
<dbReference type="RefSeq" id="WP_275684080.1">
    <property type="nucleotide sequence ID" value="NZ_JAJLJH010000007.1"/>
</dbReference>
<protein>
    <submittedName>
        <fullName evidence="3">Uncharacterized protein</fullName>
    </submittedName>
</protein>
<keyword evidence="4" id="KW-1185">Reference proteome</keyword>
<dbReference type="AlphaFoldDB" id="A0A9X1YNJ2"/>
<comment type="caution">
    <text evidence="3">The sequence shown here is derived from an EMBL/GenBank/DDBJ whole genome shotgun (WGS) entry which is preliminary data.</text>
</comment>
<reference evidence="3" key="1">
    <citation type="submission" date="2021-11" db="EMBL/GenBank/DDBJ databases">
        <title>BS-T2-15 a new species belonging to the Comamonadaceae family isolated from the soil of a French oak forest.</title>
        <authorList>
            <person name="Mieszkin S."/>
            <person name="Alain K."/>
        </authorList>
    </citation>
    <scope>NUCLEOTIDE SEQUENCE</scope>
    <source>
        <strain evidence="3">BS-T2-15</strain>
    </source>
</reference>
<feature type="transmembrane region" description="Helical" evidence="2">
    <location>
        <begin position="59"/>
        <end position="80"/>
    </location>
</feature>
<accession>A0A9X1YNJ2</accession>
<feature type="compositionally biased region" description="Basic and acidic residues" evidence="1">
    <location>
        <begin position="93"/>
        <end position="103"/>
    </location>
</feature>
<evidence type="ECO:0000256" key="1">
    <source>
        <dbReference type="SAM" id="MobiDB-lite"/>
    </source>
</evidence>
<keyword evidence="2" id="KW-0472">Membrane</keyword>
<feature type="region of interest" description="Disordered" evidence="1">
    <location>
        <begin position="83"/>
        <end position="103"/>
    </location>
</feature>
<dbReference type="Proteomes" id="UP001139353">
    <property type="component" value="Unassembled WGS sequence"/>
</dbReference>
<dbReference type="EMBL" id="JAJLJH010000007">
    <property type="protein sequence ID" value="MCK9688033.1"/>
    <property type="molecule type" value="Genomic_DNA"/>
</dbReference>
<gene>
    <name evidence="3" type="ORF">LPC04_20205</name>
</gene>